<keyword evidence="2" id="KW-1185">Reference proteome</keyword>
<gene>
    <name evidence="1" type="ORF">NQ176_g9172</name>
</gene>
<evidence type="ECO:0000313" key="2">
    <source>
        <dbReference type="Proteomes" id="UP001143910"/>
    </source>
</evidence>
<proteinExistence type="predicted"/>
<protein>
    <submittedName>
        <fullName evidence="1">Uncharacterized protein</fullName>
    </submittedName>
</protein>
<dbReference type="EMBL" id="JANJQO010001992">
    <property type="protein sequence ID" value="KAJ2968461.1"/>
    <property type="molecule type" value="Genomic_DNA"/>
</dbReference>
<dbReference type="Proteomes" id="UP001143910">
    <property type="component" value="Unassembled WGS sequence"/>
</dbReference>
<name>A0ACC1MPA7_9HYPO</name>
<sequence>MSYPEQFQGFQATNVENWQECEKQSWAPRPFQDVDVDIKVEACGVCASDKHKISGDWDPERRRCSHTERETGMVVVAAGKFGDENMPFVTIMETEVASKVMSSGQGLQSELLRKARDRVRTDTTESSILLSFRREEGSLTLSVKLEEDVADGERVSCLDFAAQVVRGK</sequence>
<evidence type="ECO:0000313" key="1">
    <source>
        <dbReference type="EMBL" id="KAJ2968461.1"/>
    </source>
</evidence>
<reference evidence="1" key="1">
    <citation type="submission" date="2022-08" db="EMBL/GenBank/DDBJ databases">
        <title>Genome Sequence of Lecanicillium fungicola.</title>
        <authorList>
            <person name="Buettner E."/>
        </authorList>
    </citation>
    <scope>NUCLEOTIDE SEQUENCE</scope>
    <source>
        <strain evidence="1">Babe33</strain>
    </source>
</reference>
<comment type="caution">
    <text evidence="1">The sequence shown here is derived from an EMBL/GenBank/DDBJ whole genome shotgun (WGS) entry which is preliminary data.</text>
</comment>
<organism evidence="1 2">
    <name type="scientific">Zarea fungicola</name>
    <dbReference type="NCBI Taxonomy" id="93591"/>
    <lineage>
        <taxon>Eukaryota</taxon>
        <taxon>Fungi</taxon>
        <taxon>Dikarya</taxon>
        <taxon>Ascomycota</taxon>
        <taxon>Pezizomycotina</taxon>
        <taxon>Sordariomycetes</taxon>
        <taxon>Hypocreomycetidae</taxon>
        <taxon>Hypocreales</taxon>
        <taxon>Cordycipitaceae</taxon>
        <taxon>Zarea</taxon>
    </lineage>
</organism>
<accession>A0ACC1MPA7</accession>